<sequence length="263" mass="30162">MPLPSTEHGRYFIDARVVKIKLDDGTLYQVFRHFFEQHSPIFVEEYLSNEDADYIHLADVTRIDFDRFLSLMYPSALGKCDVKTPEEWISVLRLATKWSFVDLRVLAIGQLRFDATPIDRIAAARELDVPEWLLPAFIDVCMAPKWLTQEDAERLGLSTVVEIGRIREEMHKAFERSYYDRWTPMDVEKAIIAANLAPTPPRPDTFNLDGYQSSWVSRVTTPDALSPVRTPWMCSRDGLGSLVLTPEERVAHGTHSQLCFNDA</sequence>
<keyword evidence="2" id="KW-1185">Reference proteome</keyword>
<comment type="caution">
    <text evidence="1">The sequence shown here is derived from an EMBL/GenBank/DDBJ whole genome shotgun (WGS) entry which is preliminary data.</text>
</comment>
<dbReference type="EMBL" id="VDMD01000001">
    <property type="protein sequence ID" value="TRM68864.1"/>
    <property type="molecule type" value="Genomic_DNA"/>
</dbReference>
<dbReference type="AlphaFoldDB" id="A0A550CVQ3"/>
<evidence type="ECO:0000313" key="1">
    <source>
        <dbReference type="EMBL" id="TRM68864.1"/>
    </source>
</evidence>
<organism evidence="1 2">
    <name type="scientific">Schizophyllum amplum</name>
    <dbReference type="NCBI Taxonomy" id="97359"/>
    <lineage>
        <taxon>Eukaryota</taxon>
        <taxon>Fungi</taxon>
        <taxon>Dikarya</taxon>
        <taxon>Basidiomycota</taxon>
        <taxon>Agaricomycotina</taxon>
        <taxon>Agaricomycetes</taxon>
        <taxon>Agaricomycetidae</taxon>
        <taxon>Agaricales</taxon>
        <taxon>Schizophyllaceae</taxon>
        <taxon>Schizophyllum</taxon>
    </lineage>
</organism>
<accession>A0A550CVQ3</accession>
<dbReference type="OrthoDB" id="2367075at2759"/>
<evidence type="ECO:0008006" key="3">
    <source>
        <dbReference type="Google" id="ProtNLM"/>
    </source>
</evidence>
<reference evidence="1 2" key="1">
    <citation type="journal article" date="2019" name="New Phytol.">
        <title>Comparative genomics reveals unique wood-decay strategies and fruiting body development in the Schizophyllaceae.</title>
        <authorList>
            <person name="Almasi E."/>
            <person name="Sahu N."/>
            <person name="Krizsan K."/>
            <person name="Balint B."/>
            <person name="Kovacs G.M."/>
            <person name="Kiss B."/>
            <person name="Cseklye J."/>
            <person name="Drula E."/>
            <person name="Henrissat B."/>
            <person name="Nagy I."/>
            <person name="Chovatia M."/>
            <person name="Adam C."/>
            <person name="LaButti K."/>
            <person name="Lipzen A."/>
            <person name="Riley R."/>
            <person name="Grigoriev I.V."/>
            <person name="Nagy L.G."/>
        </authorList>
    </citation>
    <scope>NUCLEOTIDE SEQUENCE [LARGE SCALE GENOMIC DNA]</scope>
    <source>
        <strain evidence="1 2">NL-1724</strain>
    </source>
</reference>
<evidence type="ECO:0000313" key="2">
    <source>
        <dbReference type="Proteomes" id="UP000320762"/>
    </source>
</evidence>
<gene>
    <name evidence="1" type="ORF">BD626DRAFT_391988</name>
</gene>
<dbReference type="Proteomes" id="UP000320762">
    <property type="component" value="Unassembled WGS sequence"/>
</dbReference>
<protein>
    <recommendedName>
        <fullName evidence="3">BTB domain-containing protein</fullName>
    </recommendedName>
</protein>
<name>A0A550CVQ3_9AGAR</name>
<proteinExistence type="predicted"/>
<dbReference type="STRING" id="97359.A0A550CVQ3"/>